<dbReference type="EMBL" id="JBHUEJ010000019">
    <property type="protein sequence ID" value="MFD1711017.1"/>
    <property type="molecule type" value="Genomic_DNA"/>
</dbReference>
<evidence type="ECO:0000256" key="9">
    <source>
        <dbReference type="ARBA" id="ARBA00049893"/>
    </source>
</evidence>
<evidence type="ECO:0000313" key="12">
    <source>
        <dbReference type="Proteomes" id="UP001597304"/>
    </source>
</evidence>
<keyword evidence="12" id="KW-1185">Reference proteome</keyword>
<name>A0ABW4KSJ3_9BURK</name>
<sequence length="281" mass="29040">MVDARWFVPDWPAPTRVRALFTTRGSSPADGASPAPYQYFNLGDHVGDAADAVAANRALLAQALGAARPVFLHQVHGTGVCALSPDLADGTTADAAFSTRSDVACTVMVADCLPVLLTTASGSAVAAAHAGWRGLASGVLQATLEQFRPAGQAGRAQPAIDNEANQGADPIIAWLGPCIGPRAFEVGAEVREAFLAQDAGADPAFAPHTPGKFLADLPALARRVLLTNGVTAVYGNDGSDAWCTVARPDRYFSFRRDQSALGGTGRMAACIWIDEVGAPSA</sequence>
<evidence type="ECO:0000313" key="11">
    <source>
        <dbReference type="EMBL" id="MFD1711017.1"/>
    </source>
</evidence>
<dbReference type="NCBIfam" id="TIGR00726">
    <property type="entry name" value="peptidoglycan editing factor PgeF"/>
    <property type="match status" value="1"/>
</dbReference>
<accession>A0ABW4KSJ3</accession>
<keyword evidence="5" id="KW-0378">Hydrolase</keyword>
<dbReference type="Gene3D" id="3.60.140.10">
    <property type="entry name" value="CNF1/YfiH-like putative cysteine hydrolases"/>
    <property type="match status" value="1"/>
</dbReference>
<evidence type="ECO:0000256" key="6">
    <source>
        <dbReference type="ARBA" id="ARBA00022833"/>
    </source>
</evidence>
<keyword evidence="4" id="KW-0479">Metal-binding</keyword>
<dbReference type="PANTHER" id="PTHR30616">
    <property type="entry name" value="UNCHARACTERIZED PROTEIN YFIH"/>
    <property type="match status" value="1"/>
</dbReference>
<evidence type="ECO:0000256" key="4">
    <source>
        <dbReference type="ARBA" id="ARBA00022723"/>
    </source>
</evidence>
<evidence type="ECO:0000256" key="2">
    <source>
        <dbReference type="ARBA" id="ARBA00007353"/>
    </source>
</evidence>
<evidence type="ECO:0000256" key="10">
    <source>
        <dbReference type="RuleBase" id="RU361274"/>
    </source>
</evidence>
<evidence type="ECO:0000256" key="7">
    <source>
        <dbReference type="ARBA" id="ARBA00047989"/>
    </source>
</evidence>
<evidence type="ECO:0000256" key="1">
    <source>
        <dbReference type="ARBA" id="ARBA00000553"/>
    </source>
</evidence>
<dbReference type="PANTHER" id="PTHR30616:SF2">
    <property type="entry name" value="PURINE NUCLEOSIDE PHOSPHORYLASE LACC1"/>
    <property type="match status" value="1"/>
</dbReference>
<comment type="catalytic activity">
    <reaction evidence="8">
        <text>adenosine + phosphate = alpha-D-ribose 1-phosphate + adenine</text>
        <dbReference type="Rhea" id="RHEA:27642"/>
        <dbReference type="ChEBI" id="CHEBI:16335"/>
        <dbReference type="ChEBI" id="CHEBI:16708"/>
        <dbReference type="ChEBI" id="CHEBI:43474"/>
        <dbReference type="ChEBI" id="CHEBI:57720"/>
        <dbReference type="EC" id="2.4.2.1"/>
    </reaction>
    <physiologicalReaction direction="left-to-right" evidence="8">
        <dbReference type="Rhea" id="RHEA:27643"/>
    </physiologicalReaction>
</comment>
<reference evidence="12" key="1">
    <citation type="journal article" date="2019" name="Int. J. Syst. Evol. Microbiol.">
        <title>The Global Catalogue of Microorganisms (GCM) 10K type strain sequencing project: providing services to taxonomists for standard genome sequencing and annotation.</title>
        <authorList>
            <consortium name="The Broad Institute Genomics Platform"/>
            <consortium name="The Broad Institute Genome Sequencing Center for Infectious Disease"/>
            <person name="Wu L."/>
            <person name="Ma J."/>
        </authorList>
    </citation>
    <scope>NUCLEOTIDE SEQUENCE [LARGE SCALE GENOMIC DNA]</scope>
    <source>
        <strain evidence="12">LMG 29247</strain>
    </source>
</reference>
<comment type="catalytic activity">
    <reaction evidence="9">
        <text>S-methyl-5'-thioadenosine + phosphate = 5-(methylsulfanyl)-alpha-D-ribose 1-phosphate + adenine</text>
        <dbReference type="Rhea" id="RHEA:11852"/>
        <dbReference type="ChEBI" id="CHEBI:16708"/>
        <dbReference type="ChEBI" id="CHEBI:17509"/>
        <dbReference type="ChEBI" id="CHEBI:43474"/>
        <dbReference type="ChEBI" id="CHEBI:58533"/>
        <dbReference type="EC" id="2.4.2.28"/>
    </reaction>
    <physiologicalReaction direction="left-to-right" evidence="9">
        <dbReference type="Rhea" id="RHEA:11853"/>
    </physiologicalReaction>
</comment>
<dbReference type="InterPro" id="IPR011324">
    <property type="entry name" value="Cytotoxic_necrot_fac-like_cat"/>
</dbReference>
<comment type="similarity">
    <text evidence="2 10">Belongs to the purine nucleoside phosphorylase YfiH/LACC1 family.</text>
</comment>
<comment type="caution">
    <text evidence="11">The sequence shown here is derived from an EMBL/GenBank/DDBJ whole genome shotgun (WGS) entry which is preliminary data.</text>
</comment>
<dbReference type="Pfam" id="PF02578">
    <property type="entry name" value="Cu-oxidase_4"/>
    <property type="match status" value="1"/>
</dbReference>
<organism evidence="11 12">
    <name type="scientific">Ottowia flava</name>
    <dbReference type="NCBI Taxonomy" id="2675430"/>
    <lineage>
        <taxon>Bacteria</taxon>
        <taxon>Pseudomonadati</taxon>
        <taxon>Pseudomonadota</taxon>
        <taxon>Betaproteobacteria</taxon>
        <taxon>Burkholderiales</taxon>
        <taxon>Comamonadaceae</taxon>
        <taxon>Ottowia</taxon>
    </lineage>
</organism>
<dbReference type="SUPFAM" id="SSF64438">
    <property type="entry name" value="CNF1/YfiH-like putative cysteine hydrolases"/>
    <property type="match status" value="1"/>
</dbReference>
<gene>
    <name evidence="11" type="primary">pgeF</name>
    <name evidence="11" type="ORF">ACFSF0_10395</name>
</gene>
<comment type="catalytic activity">
    <reaction evidence="1">
        <text>inosine + phosphate = alpha-D-ribose 1-phosphate + hypoxanthine</text>
        <dbReference type="Rhea" id="RHEA:27646"/>
        <dbReference type="ChEBI" id="CHEBI:17368"/>
        <dbReference type="ChEBI" id="CHEBI:17596"/>
        <dbReference type="ChEBI" id="CHEBI:43474"/>
        <dbReference type="ChEBI" id="CHEBI:57720"/>
        <dbReference type="EC" id="2.4.2.1"/>
    </reaction>
    <physiologicalReaction direction="left-to-right" evidence="1">
        <dbReference type="Rhea" id="RHEA:27647"/>
    </physiologicalReaction>
</comment>
<dbReference type="InterPro" id="IPR003730">
    <property type="entry name" value="Cu_polyphenol_OxRdtase"/>
</dbReference>
<dbReference type="RefSeq" id="WP_147911765.1">
    <property type="nucleotide sequence ID" value="NZ_JBHUEJ010000019.1"/>
</dbReference>
<proteinExistence type="inferred from homology"/>
<evidence type="ECO:0000256" key="8">
    <source>
        <dbReference type="ARBA" id="ARBA00048968"/>
    </source>
</evidence>
<evidence type="ECO:0000256" key="3">
    <source>
        <dbReference type="ARBA" id="ARBA00022679"/>
    </source>
</evidence>
<keyword evidence="6" id="KW-0862">Zinc</keyword>
<dbReference type="CDD" id="cd16833">
    <property type="entry name" value="YfiH"/>
    <property type="match status" value="1"/>
</dbReference>
<comment type="catalytic activity">
    <reaction evidence="7">
        <text>adenosine + H2O + H(+) = inosine + NH4(+)</text>
        <dbReference type="Rhea" id="RHEA:24408"/>
        <dbReference type="ChEBI" id="CHEBI:15377"/>
        <dbReference type="ChEBI" id="CHEBI:15378"/>
        <dbReference type="ChEBI" id="CHEBI:16335"/>
        <dbReference type="ChEBI" id="CHEBI:17596"/>
        <dbReference type="ChEBI" id="CHEBI:28938"/>
        <dbReference type="EC" id="3.5.4.4"/>
    </reaction>
    <physiologicalReaction direction="left-to-right" evidence="7">
        <dbReference type="Rhea" id="RHEA:24409"/>
    </physiologicalReaction>
</comment>
<dbReference type="InterPro" id="IPR038371">
    <property type="entry name" value="Cu_polyphenol_OxRdtase_sf"/>
</dbReference>
<dbReference type="Proteomes" id="UP001597304">
    <property type="component" value="Unassembled WGS sequence"/>
</dbReference>
<protein>
    <recommendedName>
        <fullName evidence="10">Purine nucleoside phosphorylase</fullName>
    </recommendedName>
</protein>
<evidence type="ECO:0000256" key="5">
    <source>
        <dbReference type="ARBA" id="ARBA00022801"/>
    </source>
</evidence>
<keyword evidence="3" id="KW-0808">Transferase</keyword>